<feature type="region of interest" description="Disordered" evidence="1">
    <location>
        <begin position="45"/>
        <end position="90"/>
    </location>
</feature>
<name>A0A699WPA9_TANCI</name>
<feature type="compositionally biased region" description="Basic and acidic residues" evidence="1">
    <location>
        <begin position="56"/>
        <end position="67"/>
    </location>
</feature>
<reference evidence="2" key="1">
    <citation type="journal article" date="2019" name="Sci. Rep.">
        <title>Draft genome of Tanacetum cinerariifolium, the natural source of mosquito coil.</title>
        <authorList>
            <person name="Yamashiro T."/>
            <person name="Shiraishi A."/>
            <person name="Satake H."/>
            <person name="Nakayama K."/>
        </authorList>
    </citation>
    <scope>NUCLEOTIDE SEQUENCE</scope>
</reference>
<evidence type="ECO:0000313" key="2">
    <source>
        <dbReference type="EMBL" id="GFD49013.1"/>
    </source>
</evidence>
<comment type="caution">
    <text evidence="2">The sequence shown here is derived from an EMBL/GenBank/DDBJ whole genome shotgun (WGS) entry which is preliminary data.</text>
</comment>
<proteinExistence type="predicted"/>
<dbReference type="EMBL" id="BKCJ011734160">
    <property type="protein sequence ID" value="GFD49013.1"/>
    <property type="molecule type" value="Genomic_DNA"/>
</dbReference>
<organism evidence="2">
    <name type="scientific">Tanacetum cinerariifolium</name>
    <name type="common">Dalmatian daisy</name>
    <name type="synonym">Chrysanthemum cinerariifolium</name>
    <dbReference type="NCBI Taxonomy" id="118510"/>
    <lineage>
        <taxon>Eukaryota</taxon>
        <taxon>Viridiplantae</taxon>
        <taxon>Streptophyta</taxon>
        <taxon>Embryophyta</taxon>
        <taxon>Tracheophyta</taxon>
        <taxon>Spermatophyta</taxon>
        <taxon>Magnoliopsida</taxon>
        <taxon>eudicotyledons</taxon>
        <taxon>Gunneridae</taxon>
        <taxon>Pentapetalae</taxon>
        <taxon>asterids</taxon>
        <taxon>campanulids</taxon>
        <taxon>Asterales</taxon>
        <taxon>Asteraceae</taxon>
        <taxon>Asteroideae</taxon>
        <taxon>Anthemideae</taxon>
        <taxon>Anthemidinae</taxon>
        <taxon>Tanacetum</taxon>
    </lineage>
</organism>
<gene>
    <name evidence="2" type="ORF">Tci_920982</name>
</gene>
<feature type="non-terminal residue" evidence="2">
    <location>
        <position position="90"/>
    </location>
</feature>
<dbReference type="AlphaFoldDB" id="A0A699WPA9"/>
<evidence type="ECO:0000256" key="1">
    <source>
        <dbReference type="SAM" id="MobiDB-lite"/>
    </source>
</evidence>
<protein>
    <submittedName>
        <fullName evidence="2">Uncharacterized protein</fullName>
    </submittedName>
</protein>
<accession>A0A699WPA9</accession>
<sequence length="90" mass="10107">MMKSERWNQDLSQLGKLLPLQPRSPGVCRQQERVVCFEEAPNKEWSRIGRNAKGSRPSEIDSSKNENRGMNLPPLLAAHLGRNGSGQPLQ</sequence>